<keyword evidence="3" id="KW-0433">Leucine-rich repeat</keyword>
<sequence length="1312" mass="144142">MATDIVAQLAESLAKTGVEDGELSYKGQGRKLDDAQSVEEIVKEIQDFEDLQALRLEGNTIGVAAAQAIAKALETKSKFKRCYWSDMFTGRLRSEIPPALNSLGDALMLANARLTVLDLSDNAFGPDGVKGIERLLKSTACYTLQELRLNNCGMGIGGGKILAAALIQCYKTSSAEGTPLGLKAFVAGRNRLENEGATALAQAFKLMGSLEEINVPQNGINHPGVTAMAGAVQNNPHLRILNLNDNTFTEKGAIAMAQALKHLRSIQVINFGDCLVRPAGAIAIAETVSEGLPILKELNLSFGEITEEAALAVAHAVKNKDQLEKLDLNGNCLGEDGCKVLKDAMEGMNIADILGSLSDDDGEPEDDDEEDEDEEEDEDDEDVDDEEIEEEEEEEEDDDSNGIKLSTPASAPRPPDVSSFLSFPSPDKLLKLGAKRALLIEQQVDVSDASKTSEAFLKIASVYKEENNDVKIAVLDSIDALLKKAFATPSFQGYSFVSSLLVLLGLLKSEDKVKPVLVVPGHLHTLEHVVRQDYFPKENVAVLEAFLSRNNNALESCGNARDDLQSTLQRFTGCGRRTFCMKMLLFSAASVLLVLAMSSIVEANKCPKECSCDGRKLTVTCVGKNLTEIPQTIDEITLKLDLRNNNLQELPKGRCNILRVKEGAFRSLGRLVSLNLAYNKIDVLYQESFDGLSALKELQLDHNRVEEIRPGAFTQLGFLNMLALTHNQLVYIPNMAFQGLQNIKWLRLSRNSLNNLAPEAFTGLFTLTRLSLDHNELQFFPTQTMSRLPEVTRLDMSHNPMTYLGEESVSMVKLTHLYLDHMSLQDLSDQALSRAPLLSHLDLSHNQLRYLEPLKGPYELKSLNLTGNPLYCNCFMRPLREWARVRSVKLLGACVGPPHLSQEPLQSVAPLDLRCRSRGEVLKEEFELEPTESAPPTAKPKQKGKCPEDCDCDVEASTPPVRVGVTPNFPGTSQVVSLHLEFCKIHEIEGGAFRGMKSLFYLYLSENDITSLDPGTFSGAPKLNYLHLEGNRLLQFPGSALALLPSLFVLHLERNAISKLEPAGLLSSKTPKLRELYLTNNTITSVAKGALDSAFLGTLHLDSNQLKEIPTHALSRAANLEELNLSQNSIRYVGPNAFQPISQSLKRLYMDQMGVEKMSLDALRGLGPGLKALTVRGNQLTELPDLSPLTGLEVVDLKENPLLCDCDLLPLRRWMEKLKFEVIATCGQPLEIRGQKVRDVSVFKSCTESVSPPDEKVVTAPRLPKVKKPKANVSKVSGVKARPAQAKLPKPTKKKPQRKPVAPKVTKNQRTL</sequence>
<keyword evidence="4" id="KW-0732">Signal</keyword>
<dbReference type="InterPro" id="IPR000483">
    <property type="entry name" value="Cys-rich_flank_reg_C"/>
</dbReference>
<feature type="domain" description="LRRCT" evidence="10">
    <location>
        <begin position="868"/>
        <end position="916"/>
    </location>
</feature>
<feature type="domain" description="LRRCT" evidence="10">
    <location>
        <begin position="1200"/>
        <end position="1247"/>
    </location>
</feature>
<keyword evidence="6" id="KW-0539">Nucleus</keyword>
<keyword evidence="5" id="KW-0677">Repeat</keyword>
<dbReference type="SUPFAM" id="SSF52058">
    <property type="entry name" value="L domain-like"/>
    <property type="match status" value="2"/>
</dbReference>
<dbReference type="FunFam" id="3.80.10.10:FF:000368">
    <property type="entry name" value="Chondroadherin like"/>
    <property type="match status" value="1"/>
</dbReference>
<dbReference type="Gene3D" id="1.25.40.200">
    <property type="entry name" value="Ran-GTPase activating protein 1, C-terminal domain"/>
    <property type="match status" value="1"/>
</dbReference>
<proteinExistence type="inferred from homology"/>
<comment type="similarity">
    <text evidence="7">Belongs to the RNA1 family.</text>
</comment>
<dbReference type="InterPro" id="IPR027038">
    <property type="entry name" value="RanGap"/>
</dbReference>
<evidence type="ECO:0000256" key="5">
    <source>
        <dbReference type="ARBA" id="ARBA00022737"/>
    </source>
</evidence>
<dbReference type="GO" id="GO:0006913">
    <property type="term" value="P:nucleocytoplasmic transport"/>
    <property type="evidence" value="ECO:0007669"/>
    <property type="project" value="TreeGrafter"/>
</dbReference>
<dbReference type="GO" id="GO:0005634">
    <property type="term" value="C:nucleus"/>
    <property type="evidence" value="ECO:0007669"/>
    <property type="project" value="UniProtKB-SubCell"/>
</dbReference>
<evidence type="ECO:0000256" key="4">
    <source>
        <dbReference type="ARBA" id="ARBA00022729"/>
    </source>
</evidence>
<evidence type="ECO:0000256" key="8">
    <source>
        <dbReference type="ARBA" id="ARBA00074239"/>
    </source>
</evidence>
<dbReference type="InterPro" id="IPR036720">
    <property type="entry name" value="RanGAP1_C_sf"/>
</dbReference>
<dbReference type="SMART" id="SM00082">
    <property type="entry name" value="LRRCT"/>
    <property type="match status" value="2"/>
</dbReference>
<evidence type="ECO:0000256" key="7">
    <source>
        <dbReference type="ARBA" id="ARBA00060740"/>
    </source>
</evidence>
<dbReference type="GO" id="GO:0005096">
    <property type="term" value="F:GTPase activator activity"/>
    <property type="evidence" value="ECO:0007669"/>
    <property type="project" value="UniProtKB-KW"/>
</dbReference>
<dbReference type="EMBL" id="JASDAP010000027">
    <property type="protein sequence ID" value="KAK1878110.1"/>
    <property type="molecule type" value="Genomic_DNA"/>
</dbReference>
<dbReference type="InterPro" id="IPR009109">
    <property type="entry name" value="Ran_GTPase_activating_1_C"/>
</dbReference>
<dbReference type="InterPro" id="IPR032675">
    <property type="entry name" value="LRR_dom_sf"/>
</dbReference>
<evidence type="ECO:0000256" key="1">
    <source>
        <dbReference type="ARBA" id="ARBA00004123"/>
    </source>
</evidence>
<dbReference type="Proteomes" id="UP001228049">
    <property type="component" value="Unassembled WGS sequence"/>
</dbReference>
<feature type="region of interest" description="Disordered" evidence="9">
    <location>
        <begin position="354"/>
        <end position="420"/>
    </location>
</feature>
<dbReference type="SUPFAM" id="SSF52047">
    <property type="entry name" value="RNI-like"/>
    <property type="match status" value="1"/>
</dbReference>
<comment type="subcellular location">
    <subcellularLocation>
        <location evidence="1">Nucleus</location>
    </subcellularLocation>
</comment>
<dbReference type="InterPro" id="IPR001611">
    <property type="entry name" value="Leu-rich_rpt"/>
</dbReference>
<dbReference type="GO" id="GO:0005829">
    <property type="term" value="C:cytosol"/>
    <property type="evidence" value="ECO:0007669"/>
    <property type="project" value="TreeGrafter"/>
</dbReference>
<reference evidence="11" key="1">
    <citation type="submission" date="2023-04" db="EMBL/GenBank/DDBJ databases">
        <title>Chromosome-level genome of Chaenocephalus aceratus.</title>
        <authorList>
            <person name="Park H."/>
        </authorList>
    </citation>
    <scope>NUCLEOTIDE SEQUENCE</scope>
    <source>
        <strain evidence="11">DE</strain>
        <tissue evidence="11">Muscle</tissue>
    </source>
</reference>
<organism evidence="11 12">
    <name type="scientific">Dissostichus eleginoides</name>
    <name type="common">Patagonian toothfish</name>
    <name type="synonym">Dissostichus amissus</name>
    <dbReference type="NCBI Taxonomy" id="100907"/>
    <lineage>
        <taxon>Eukaryota</taxon>
        <taxon>Metazoa</taxon>
        <taxon>Chordata</taxon>
        <taxon>Craniata</taxon>
        <taxon>Vertebrata</taxon>
        <taxon>Euteleostomi</taxon>
        <taxon>Actinopterygii</taxon>
        <taxon>Neopterygii</taxon>
        <taxon>Teleostei</taxon>
        <taxon>Neoteleostei</taxon>
        <taxon>Acanthomorphata</taxon>
        <taxon>Eupercaria</taxon>
        <taxon>Perciformes</taxon>
        <taxon>Notothenioidei</taxon>
        <taxon>Nototheniidae</taxon>
        <taxon>Dissostichus</taxon>
    </lineage>
</organism>
<dbReference type="CDD" id="cd00116">
    <property type="entry name" value="LRR_RI"/>
    <property type="match status" value="1"/>
</dbReference>
<keyword evidence="12" id="KW-1185">Reference proteome</keyword>
<dbReference type="Pfam" id="PF13855">
    <property type="entry name" value="LRR_8"/>
    <property type="match status" value="4"/>
</dbReference>
<dbReference type="GO" id="GO:0048471">
    <property type="term" value="C:perinuclear region of cytoplasm"/>
    <property type="evidence" value="ECO:0007669"/>
    <property type="project" value="TreeGrafter"/>
</dbReference>
<dbReference type="SUPFAM" id="SSF69099">
    <property type="entry name" value="Ran-GTPase activating protein 1 (RanGAP1), C-terminal domain"/>
    <property type="match status" value="1"/>
</dbReference>
<dbReference type="PANTHER" id="PTHR24113:SF12">
    <property type="entry name" value="RAN GTPASE-ACTIVATING PROTEIN 1"/>
    <property type="match status" value="1"/>
</dbReference>
<evidence type="ECO:0000259" key="10">
    <source>
        <dbReference type="SMART" id="SM00082"/>
    </source>
</evidence>
<protein>
    <recommendedName>
        <fullName evidence="8">Ran GTPase-activating protein 1</fullName>
    </recommendedName>
</protein>
<evidence type="ECO:0000256" key="3">
    <source>
        <dbReference type="ARBA" id="ARBA00022614"/>
    </source>
</evidence>
<comment type="caution">
    <text evidence="11">The sequence shown here is derived from an EMBL/GenBank/DDBJ whole genome shotgun (WGS) entry which is preliminary data.</text>
</comment>
<dbReference type="Pfam" id="PF13516">
    <property type="entry name" value="LRR_6"/>
    <property type="match status" value="3"/>
</dbReference>
<dbReference type="SMART" id="SM00369">
    <property type="entry name" value="LRR_TYP"/>
    <property type="match status" value="15"/>
</dbReference>
<evidence type="ECO:0000256" key="6">
    <source>
        <dbReference type="ARBA" id="ARBA00023242"/>
    </source>
</evidence>
<evidence type="ECO:0000256" key="9">
    <source>
        <dbReference type="SAM" id="MobiDB-lite"/>
    </source>
</evidence>
<dbReference type="FunFam" id="3.80.10.10:FF:000142">
    <property type="entry name" value="Ran GTPase activating protein 1"/>
    <property type="match status" value="1"/>
</dbReference>
<feature type="region of interest" description="Disordered" evidence="9">
    <location>
        <begin position="1249"/>
        <end position="1312"/>
    </location>
</feature>
<dbReference type="SMART" id="SM00368">
    <property type="entry name" value="LRR_RI"/>
    <property type="match status" value="10"/>
</dbReference>
<feature type="compositionally biased region" description="Acidic residues" evidence="9">
    <location>
        <begin position="358"/>
        <end position="400"/>
    </location>
</feature>
<dbReference type="PANTHER" id="PTHR24113">
    <property type="entry name" value="RAN GTPASE-ACTIVATING PROTEIN 1"/>
    <property type="match status" value="1"/>
</dbReference>
<accession>A0AAD9B6C1</accession>
<keyword evidence="2" id="KW-0343">GTPase activation</keyword>
<feature type="region of interest" description="Disordered" evidence="9">
    <location>
        <begin position="925"/>
        <end position="945"/>
    </location>
</feature>
<name>A0AAD9B6C1_DISEL</name>
<dbReference type="InterPro" id="IPR003591">
    <property type="entry name" value="Leu-rich_rpt_typical-subtyp"/>
</dbReference>
<dbReference type="Gene3D" id="3.80.10.10">
    <property type="entry name" value="Ribonuclease Inhibitor"/>
    <property type="match status" value="4"/>
</dbReference>
<dbReference type="GO" id="GO:0007165">
    <property type="term" value="P:signal transduction"/>
    <property type="evidence" value="ECO:0007669"/>
    <property type="project" value="InterPro"/>
</dbReference>
<evidence type="ECO:0000313" key="12">
    <source>
        <dbReference type="Proteomes" id="UP001228049"/>
    </source>
</evidence>
<dbReference type="SMART" id="SM00364">
    <property type="entry name" value="LRR_BAC"/>
    <property type="match status" value="5"/>
</dbReference>
<evidence type="ECO:0000313" key="11">
    <source>
        <dbReference type="EMBL" id="KAK1878110.1"/>
    </source>
</evidence>
<dbReference type="PROSITE" id="PS51450">
    <property type="entry name" value="LRR"/>
    <property type="match status" value="4"/>
</dbReference>
<evidence type="ECO:0000256" key="2">
    <source>
        <dbReference type="ARBA" id="ARBA00022468"/>
    </source>
</evidence>
<gene>
    <name evidence="11" type="ORF">KUDE01_003418</name>
</gene>
<dbReference type="Pfam" id="PF07834">
    <property type="entry name" value="RanGAP1_C"/>
    <property type="match status" value="1"/>
</dbReference>
<dbReference type="GO" id="GO:0031267">
    <property type="term" value="F:small GTPase binding"/>
    <property type="evidence" value="ECO:0007669"/>
    <property type="project" value="TreeGrafter"/>
</dbReference>